<dbReference type="AlphaFoldDB" id="A0A1U7P047"/>
<keyword evidence="2" id="KW-1185">Reference proteome</keyword>
<dbReference type="Proteomes" id="UP000186607">
    <property type="component" value="Unassembled WGS sequence"/>
</dbReference>
<name>A0A1U7P047_9DEIO</name>
<sequence length="403" mass="43752">MSHDPYREWLRTRLGQELGLHGAETAIEGAVQRRGWPALRALGPRDVVAVLQDVYSGLRQTVGDTRADSWLQSTTVDLAEYAQTVPVPAQPTPGPLAPEATPAPLRWGRRAHDLPLLLARANAEIAGRSLGAIRADPTLRGLAGTAEWDVQATLAEVRRWETEKMLSSLRADHSRTEVADAVAAAAAQAEWLRLNVRELQAELKGGQNVVAQLAHARLTLTQLDAFLQAFTPLIEAGDADQPLPPGEARLDRDFFSLEVPLNPAVLRARHALKLAQWRAEAGQDAGAATAQAQQALEAAETEARAQLETTLHTARTAQARFAPLRQQVGALEERLKVLGQRGGDPLSLARVRLEWRQARAAARVQAHLLEQAMRLLESLVDAGVTSDQALNQGAAQNPEQTEN</sequence>
<dbReference type="RefSeq" id="WP_075831831.1">
    <property type="nucleotide sequence ID" value="NZ_MSTI01000066.1"/>
</dbReference>
<dbReference type="OrthoDB" id="57178at2"/>
<accession>A0A1U7P047</accession>
<dbReference type="STRING" id="249408.BOO71_0005782"/>
<protein>
    <submittedName>
        <fullName evidence="1">Uncharacterized protein</fullName>
    </submittedName>
</protein>
<evidence type="ECO:0000313" key="1">
    <source>
        <dbReference type="EMBL" id="OLV18547.1"/>
    </source>
</evidence>
<comment type="caution">
    <text evidence="1">The sequence shown here is derived from an EMBL/GenBank/DDBJ whole genome shotgun (WGS) entry which is preliminary data.</text>
</comment>
<organism evidence="1 2">
    <name type="scientific">Deinococcus marmoris</name>
    <dbReference type="NCBI Taxonomy" id="249408"/>
    <lineage>
        <taxon>Bacteria</taxon>
        <taxon>Thermotogati</taxon>
        <taxon>Deinococcota</taxon>
        <taxon>Deinococci</taxon>
        <taxon>Deinococcales</taxon>
        <taxon>Deinococcaceae</taxon>
        <taxon>Deinococcus</taxon>
    </lineage>
</organism>
<proteinExistence type="predicted"/>
<gene>
    <name evidence="1" type="ORF">BOO71_0005782</name>
</gene>
<reference evidence="1 2" key="1">
    <citation type="submission" date="2017-01" db="EMBL/GenBank/DDBJ databases">
        <title>Genome Analysis of Deinococcus marmoris KOPRI26562.</title>
        <authorList>
            <person name="Kim J.H."/>
            <person name="Oh H.-M."/>
        </authorList>
    </citation>
    <scope>NUCLEOTIDE SEQUENCE [LARGE SCALE GENOMIC DNA]</scope>
    <source>
        <strain evidence="1 2">KOPRI26562</strain>
    </source>
</reference>
<evidence type="ECO:0000313" key="2">
    <source>
        <dbReference type="Proteomes" id="UP000186607"/>
    </source>
</evidence>
<dbReference type="EMBL" id="MSTI01000066">
    <property type="protein sequence ID" value="OLV18547.1"/>
    <property type="molecule type" value="Genomic_DNA"/>
</dbReference>